<keyword evidence="1" id="KW-0175">Coiled coil</keyword>
<dbReference type="PANTHER" id="PTHR39944:SF1">
    <property type="entry name" value="CALDESMON-RELATED PROTEIN-RELATED"/>
    <property type="match status" value="1"/>
</dbReference>
<name>B4J533_DROGR</name>
<evidence type="ECO:0000313" key="2">
    <source>
        <dbReference type="EMBL" id="EDW00659.1"/>
    </source>
</evidence>
<gene>
    <name evidence="2" type="primary">Dgri\GH21003</name>
    <name evidence="2" type="ORF">Dgri_GH21003</name>
</gene>
<dbReference type="OMA" id="REMCREE"/>
<dbReference type="HOGENOM" id="CLU_021609_0_0_1"/>
<dbReference type="eggNOG" id="ENOG502T91K">
    <property type="taxonomic scope" value="Eukaryota"/>
</dbReference>
<dbReference type="InParanoid" id="B4J533"/>
<dbReference type="KEGG" id="dgr:6560270"/>
<dbReference type="STRING" id="7222.B4J533"/>
<evidence type="ECO:0000313" key="3">
    <source>
        <dbReference type="Proteomes" id="UP000001070"/>
    </source>
</evidence>
<dbReference type="AlphaFoldDB" id="B4J533"/>
<feature type="coiled-coil region" evidence="1">
    <location>
        <begin position="318"/>
        <end position="351"/>
    </location>
</feature>
<proteinExistence type="predicted"/>
<dbReference type="PhylomeDB" id="B4J533"/>
<organism evidence="3">
    <name type="scientific">Drosophila grimshawi</name>
    <name type="common">Hawaiian fruit fly</name>
    <name type="synonym">Idiomyia grimshawi</name>
    <dbReference type="NCBI Taxonomy" id="7222"/>
    <lineage>
        <taxon>Eukaryota</taxon>
        <taxon>Metazoa</taxon>
        <taxon>Ecdysozoa</taxon>
        <taxon>Arthropoda</taxon>
        <taxon>Hexapoda</taxon>
        <taxon>Insecta</taxon>
        <taxon>Pterygota</taxon>
        <taxon>Neoptera</taxon>
        <taxon>Endopterygota</taxon>
        <taxon>Diptera</taxon>
        <taxon>Brachycera</taxon>
        <taxon>Muscomorpha</taxon>
        <taxon>Ephydroidea</taxon>
        <taxon>Drosophilidae</taxon>
        <taxon>Drosophila</taxon>
        <taxon>Hawaiian Drosophila</taxon>
    </lineage>
</organism>
<keyword evidence="3" id="KW-1185">Reference proteome</keyword>
<sequence>MQLSKPCTAQPGHTENRRFNIGFRPVVISSDRFNGLLSRSRQDEKLERQLAQEEEQRYNQSLKDGGDALCKHFTNMPDLNVDSKSKMNMAIDKSLGEATKAQMTAKLLEASRKERIMRASRILNLMKPGPRALHQALLTTEVIHQRNYNQALKCEFAENAKRQQRLDEEQCPELLIPFGNVTEQEENAQQLAKSQKMREDYQNDLEARRLRKLADKEQEIFDGIVEREQYKCMQEKEEKAGQELAVRKREFCRRAYEDALKEKAENAKYSAMCDEIENRVNCVALTMKRNLGGRHGKEAKEIRAKRTRELEEHGLRLCREQQAKKRQMQELQDTIEERFAAEVEVDEARRQCAIKNLSEERRAYELKDRKRIEERRQREAEIRRFEIAKRYRNEEANDNFKEHAKRAQVKVTDELRNILYGQRQQFIDQRQEELMRMTACDEDPYLMDDVEFFDGAVKMMQESQKLGRPLYPLAKAAEKYRRENQLDMMPEGQMVHRSRRRDKCWPGYFSKAALAYRKYEHRENCRQKQEKERHKLFDNCIKITKMAAEERPYKRCTIQCPLDCIKHRGLPANESIESFDPPGFVCNELEPPTVPCSQVAQPKPPCKQCEGNTPHCLCPSIMEVMQPGEQYQSSEPCSSLRSVKPKTAVDSKSFVKDLTTVPKTESNQYLANSKRVSGGKQSAAAFTAQKRIARNTDLTQYWTSKPQPQCKAMGDQSNYPNISSIKIPKSTECKIRSIGISKSINRKISSIF</sequence>
<evidence type="ECO:0000256" key="1">
    <source>
        <dbReference type="SAM" id="Coils"/>
    </source>
</evidence>
<accession>B4J533</accession>
<dbReference type="Proteomes" id="UP000001070">
    <property type="component" value="Unassembled WGS sequence"/>
</dbReference>
<dbReference type="PANTHER" id="PTHR39944">
    <property type="match status" value="1"/>
</dbReference>
<dbReference type="EMBL" id="CH916367">
    <property type="protein sequence ID" value="EDW00659.1"/>
    <property type="molecule type" value="Genomic_DNA"/>
</dbReference>
<dbReference type="OrthoDB" id="331765at2759"/>
<protein>
    <submittedName>
        <fullName evidence="2">GH21003</fullName>
    </submittedName>
</protein>
<reference evidence="2 3" key="1">
    <citation type="journal article" date="2007" name="Nature">
        <title>Evolution of genes and genomes on the Drosophila phylogeny.</title>
        <authorList>
            <consortium name="Drosophila 12 Genomes Consortium"/>
            <person name="Clark A.G."/>
            <person name="Eisen M.B."/>
            <person name="Smith D.R."/>
            <person name="Bergman C.M."/>
            <person name="Oliver B."/>
            <person name="Markow T.A."/>
            <person name="Kaufman T.C."/>
            <person name="Kellis M."/>
            <person name="Gelbart W."/>
            <person name="Iyer V.N."/>
            <person name="Pollard D.A."/>
            <person name="Sackton T.B."/>
            <person name="Larracuente A.M."/>
            <person name="Singh N.D."/>
            <person name="Abad J.P."/>
            <person name="Abt D.N."/>
            <person name="Adryan B."/>
            <person name="Aguade M."/>
            <person name="Akashi H."/>
            <person name="Anderson W.W."/>
            <person name="Aquadro C.F."/>
            <person name="Ardell D.H."/>
            <person name="Arguello R."/>
            <person name="Artieri C.G."/>
            <person name="Barbash D.A."/>
            <person name="Barker D."/>
            <person name="Barsanti P."/>
            <person name="Batterham P."/>
            <person name="Batzoglou S."/>
            <person name="Begun D."/>
            <person name="Bhutkar A."/>
            <person name="Blanco E."/>
            <person name="Bosak S.A."/>
            <person name="Bradley R.K."/>
            <person name="Brand A.D."/>
            <person name="Brent M.R."/>
            <person name="Brooks A.N."/>
            <person name="Brown R.H."/>
            <person name="Butlin R.K."/>
            <person name="Caggese C."/>
            <person name="Calvi B.R."/>
            <person name="Bernardo de Carvalho A."/>
            <person name="Caspi A."/>
            <person name="Castrezana S."/>
            <person name="Celniker S.E."/>
            <person name="Chang J.L."/>
            <person name="Chapple C."/>
            <person name="Chatterji S."/>
            <person name="Chinwalla A."/>
            <person name="Civetta A."/>
            <person name="Clifton S.W."/>
            <person name="Comeron J.M."/>
            <person name="Costello J.C."/>
            <person name="Coyne J.A."/>
            <person name="Daub J."/>
            <person name="David R.G."/>
            <person name="Delcher A.L."/>
            <person name="Delehaunty K."/>
            <person name="Do C.B."/>
            <person name="Ebling H."/>
            <person name="Edwards K."/>
            <person name="Eickbush T."/>
            <person name="Evans J.D."/>
            <person name="Filipski A."/>
            <person name="Findeiss S."/>
            <person name="Freyhult E."/>
            <person name="Fulton L."/>
            <person name="Fulton R."/>
            <person name="Garcia A.C."/>
            <person name="Gardiner A."/>
            <person name="Garfield D.A."/>
            <person name="Garvin B.E."/>
            <person name="Gibson G."/>
            <person name="Gilbert D."/>
            <person name="Gnerre S."/>
            <person name="Godfrey J."/>
            <person name="Good R."/>
            <person name="Gotea V."/>
            <person name="Gravely B."/>
            <person name="Greenberg A.J."/>
            <person name="Griffiths-Jones S."/>
            <person name="Gross S."/>
            <person name="Guigo R."/>
            <person name="Gustafson E.A."/>
            <person name="Haerty W."/>
            <person name="Hahn M.W."/>
            <person name="Halligan D.L."/>
            <person name="Halpern A.L."/>
            <person name="Halter G.M."/>
            <person name="Han M.V."/>
            <person name="Heger A."/>
            <person name="Hillier L."/>
            <person name="Hinrichs A.S."/>
            <person name="Holmes I."/>
            <person name="Hoskins R.A."/>
            <person name="Hubisz M.J."/>
            <person name="Hultmark D."/>
            <person name="Huntley M.A."/>
            <person name="Jaffe D.B."/>
            <person name="Jagadeeshan S."/>
            <person name="Jeck W.R."/>
            <person name="Johnson J."/>
            <person name="Jones C.D."/>
            <person name="Jordan W.C."/>
            <person name="Karpen G.H."/>
            <person name="Kataoka E."/>
            <person name="Keightley P.D."/>
            <person name="Kheradpour P."/>
            <person name="Kirkness E.F."/>
            <person name="Koerich L.B."/>
            <person name="Kristiansen K."/>
            <person name="Kudrna D."/>
            <person name="Kulathinal R.J."/>
            <person name="Kumar S."/>
            <person name="Kwok R."/>
            <person name="Lander E."/>
            <person name="Langley C.H."/>
            <person name="Lapoint R."/>
            <person name="Lazzaro B.P."/>
            <person name="Lee S.J."/>
            <person name="Levesque L."/>
            <person name="Li R."/>
            <person name="Lin C.F."/>
            <person name="Lin M.F."/>
            <person name="Lindblad-Toh K."/>
            <person name="Llopart A."/>
            <person name="Long M."/>
            <person name="Low L."/>
            <person name="Lozovsky E."/>
            <person name="Lu J."/>
            <person name="Luo M."/>
            <person name="Machado C.A."/>
            <person name="Makalowski W."/>
            <person name="Marzo M."/>
            <person name="Matsuda M."/>
            <person name="Matzkin L."/>
            <person name="McAllister B."/>
            <person name="McBride C.S."/>
            <person name="McKernan B."/>
            <person name="McKernan K."/>
            <person name="Mendez-Lago M."/>
            <person name="Minx P."/>
            <person name="Mollenhauer M.U."/>
            <person name="Montooth K."/>
            <person name="Mount S.M."/>
            <person name="Mu X."/>
            <person name="Myers E."/>
            <person name="Negre B."/>
            <person name="Newfeld S."/>
            <person name="Nielsen R."/>
            <person name="Noor M.A."/>
            <person name="O'Grady P."/>
            <person name="Pachter L."/>
            <person name="Papaceit M."/>
            <person name="Parisi M.J."/>
            <person name="Parisi M."/>
            <person name="Parts L."/>
            <person name="Pedersen J.S."/>
            <person name="Pesole G."/>
            <person name="Phillippy A.M."/>
            <person name="Ponting C.P."/>
            <person name="Pop M."/>
            <person name="Porcelli D."/>
            <person name="Powell J.R."/>
            <person name="Prohaska S."/>
            <person name="Pruitt K."/>
            <person name="Puig M."/>
            <person name="Quesneville H."/>
            <person name="Ram K.R."/>
            <person name="Rand D."/>
            <person name="Rasmussen M.D."/>
            <person name="Reed L.K."/>
            <person name="Reenan R."/>
            <person name="Reily A."/>
            <person name="Remington K.A."/>
            <person name="Rieger T.T."/>
            <person name="Ritchie M.G."/>
            <person name="Robin C."/>
            <person name="Rogers Y.H."/>
            <person name="Rohde C."/>
            <person name="Rozas J."/>
            <person name="Rubenfield M.J."/>
            <person name="Ruiz A."/>
            <person name="Russo S."/>
            <person name="Salzberg S.L."/>
            <person name="Sanchez-Gracia A."/>
            <person name="Saranga D.J."/>
            <person name="Sato H."/>
            <person name="Schaeffer S.W."/>
            <person name="Schatz M.C."/>
            <person name="Schlenke T."/>
            <person name="Schwartz R."/>
            <person name="Segarra C."/>
            <person name="Singh R.S."/>
            <person name="Sirot L."/>
            <person name="Sirota M."/>
            <person name="Sisneros N.B."/>
            <person name="Smith C.D."/>
            <person name="Smith T.F."/>
            <person name="Spieth J."/>
            <person name="Stage D.E."/>
            <person name="Stark A."/>
            <person name="Stephan W."/>
            <person name="Strausberg R.L."/>
            <person name="Strempel S."/>
            <person name="Sturgill D."/>
            <person name="Sutton G."/>
            <person name="Sutton G.G."/>
            <person name="Tao W."/>
            <person name="Teichmann S."/>
            <person name="Tobari Y.N."/>
            <person name="Tomimura Y."/>
            <person name="Tsolas J.M."/>
            <person name="Valente V.L."/>
            <person name="Venter E."/>
            <person name="Venter J.C."/>
            <person name="Vicario S."/>
            <person name="Vieira F.G."/>
            <person name="Vilella A.J."/>
            <person name="Villasante A."/>
            <person name="Walenz B."/>
            <person name="Wang J."/>
            <person name="Wasserman M."/>
            <person name="Watts T."/>
            <person name="Wilson D."/>
            <person name="Wilson R.K."/>
            <person name="Wing R.A."/>
            <person name="Wolfner M.F."/>
            <person name="Wong A."/>
            <person name="Wong G.K."/>
            <person name="Wu C.I."/>
            <person name="Wu G."/>
            <person name="Yamamoto D."/>
            <person name="Yang H.P."/>
            <person name="Yang S.P."/>
            <person name="Yorke J.A."/>
            <person name="Yoshida K."/>
            <person name="Zdobnov E."/>
            <person name="Zhang P."/>
            <person name="Zhang Y."/>
            <person name="Zimin A.V."/>
            <person name="Baldwin J."/>
            <person name="Abdouelleil A."/>
            <person name="Abdulkadir J."/>
            <person name="Abebe A."/>
            <person name="Abera B."/>
            <person name="Abreu J."/>
            <person name="Acer S.C."/>
            <person name="Aftuck L."/>
            <person name="Alexander A."/>
            <person name="An P."/>
            <person name="Anderson E."/>
            <person name="Anderson S."/>
            <person name="Arachi H."/>
            <person name="Azer M."/>
            <person name="Bachantsang P."/>
            <person name="Barry A."/>
            <person name="Bayul T."/>
            <person name="Berlin A."/>
            <person name="Bessette D."/>
            <person name="Bloom T."/>
            <person name="Blye J."/>
            <person name="Boguslavskiy L."/>
            <person name="Bonnet C."/>
            <person name="Boukhgalter B."/>
            <person name="Bourzgui I."/>
            <person name="Brown A."/>
            <person name="Cahill P."/>
            <person name="Channer S."/>
            <person name="Cheshatsang Y."/>
            <person name="Chuda L."/>
            <person name="Citroen M."/>
            <person name="Collymore A."/>
            <person name="Cooke P."/>
            <person name="Costello M."/>
            <person name="D'Aco K."/>
            <person name="Daza R."/>
            <person name="De Haan G."/>
            <person name="DeGray S."/>
            <person name="DeMaso C."/>
            <person name="Dhargay N."/>
            <person name="Dooley K."/>
            <person name="Dooley E."/>
            <person name="Doricent M."/>
            <person name="Dorje P."/>
            <person name="Dorjee K."/>
            <person name="Dupes A."/>
            <person name="Elong R."/>
            <person name="Falk J."/>
            <person name="Farina A."/>
            <person name="Faro S."/>
            <person name="Ferguson D."/>
            <person name="Fisher S."/>
            <person name="Foley C.D."/>
            <person name="Franke A."/>
            <person name="Friedrich D."/>
            <person name="Gadbois L."/>
            <person name="Gearin G."/>
            <person name="Gearin C.R."/>
            <person name="Giannoukos G."/>
            <person name="Goode T."/>
            <person name="Graham J."/>
            <person name="Grandbois E."/>
            <person name="Grewal S."/>
            <person name="Gyaltsen K."/>
            <person name="Hafez N."/>
            <person name="Hagos B."/>
            <person name="Hall J."/>
            <person name="Henson C."/>
            <person name="Hollinger A."/>
            <person name="Honan T."/>
            <person name="Huard M.D."/>
            <person name="Hughes L."/>
            <person name="Hurhula B."/>
            <person name="Husby M.E."/>
            <person name="Kamat A."/>
            <person name="Kanga B."/>
            <person name="Kashin S."/>
            <person name="Khazanovich D."/>
            <person name="Kisner P."/>
            <person name="Lance K."/>
            <person name="Lara M."/>
            <person name="Lee W."/>
            <person name="Lennon N."/>
            <person name="Letendre F."/>
            <person name="LeVine R."/>
            <person name="Lipovsky A."/>
            <person name="Liu X."/>
            <person name="Liu J."/>
            <person name="Liu S."/>
            <person name="Lokyitsang T."/>
            <person name="Lokyitsang Y."/>
            <person name="Lubonja R."/>
            <person name="Lui A."/>
            <person name="MacDonald P."/>
            <person name="Magnisalis V."/>
            <person name="Maru K."/>
            <person name="Matthews C."/>
            <person name="McCusker W."/>
            <person name="McDonough S."/>
            <person name="Mehta T."/>
            <person name="Meldrim J."/>
            <person name="Meneus L."/>
            <person name="Mihai O."/>
            <person name="Mihalev A."/>
            <person name="Mihova T."/>
            <person name="Mittelman R."/>
            <person name="Mlenga V."/>
            <person name="Montmayeur A."/>
            <person name="Mulrain L."/>
            <person name="Navidi A."/>
            <person name="Naylor J."/>
            <person name="Negash T."/>
            <person name="Nguyen T."/>
            <person name="Nguyen N."/>
            <person name="Nicol R."/>
            <person name="Norbu C."/>
            <person name="Norbu N."/>
            <person name="Novod N."/>
            <person name="O'Neill B."/>
            <person name="Osman S."/>
            <person name="Markiewicz E."/>
            <person name="Oyono O.L."/>
            <person name="Patti C."/>
            <person name="Phunkhang P."/>
            <person name="Pierre F."/>
            <person name="Priest M."/>
            <person name="Raghuraman S."/>
            <person name="Rege F."/>
            <person name="Reyes R."/>
            <person name="Rise C."/>
            <person name="Rogov P."/>
            <person name="Ross K."/>
            <person name="Ryan E."/>
            <person name="Settipalli S."/>
            <person name="Shea T."/>
            <person name="Sherpa N."/>
            <person name="Shi L."/>
            <person name="Shih D."/>
            <person name="Sparrow T."/>
            <person name="Spaulding J."/>
            <person name="Stalker J."/>
            <person name="Stange-Thomann N."/>
            <person name="Stavropoulos S."/>
            <person name="Stone C."/>
            <person name="Strader C."/>
            <person name="Tesfaye S."/>
            <person name="Thomson T."/>
            <person name="Thoulutsang Y."/>
            <person name="Thoulutsang D."/>
            <person name="Topham K."/>
            <person name="Topping I."/>
            <person name="Tsamla T."/>
            <person name="Vassiliev H."/>
            <person name="Vo A."/>
            <person name="Wangchuk T."/>
            <person name="Wangdi T."/>
            <person name="Weiand M."/>
            <person name="Wilkinson J."/>
            <person name="Wilson A."/>
            <person name="Yadav S."/>
            <person name="Young G."/>
            <person name="Yu Q."/>
            <person name="Zembek L."/>
            <person name="Zhong D."/>
            <person name="Zimmer A."/>
            <person name="Zwirko Z."/>
            <person name="Jaffe D.B."/>
            <person name="Alvarez P."/>
            <person name="Brockman W."/>
            <person name="Butler J."/>
            <person name="Chin C."/>
            <person name="Gnerre S."/>
            <person name="Grabherr M."/>
            <person name="Kleber M."/>
            <person name="Mauceli E."/>
            <person name="MacCallum I."/>
        </authorList>
    </citation>
    <scope>NUCLEOTIDE SEQUENCE [LARGE SCALE GENOMIC DNA]</scope>
    <source>
        <strain evidence="3">Tucson 15287-2541.00</strain>
    </source>
</reference>